<protein>
    <recommendedName>
        <fullName evidence="2">Zinc-ribbon domain-containing protein</fullName>
    </recommendedName>
</protein>
<gene>
    <name evidence="1" type="ORF">S12H4_01434</name>
</gene>
<accession>X1R4Y9</accession>
<reference evidence="1" key="1">
    <citation type="journal article" date="2014" name="Front. Microbiol.">
        <title>High frequency of phylogenetically diverse reductive dehalogenase-homologous genes in deep subseafloor sedimentary metagenomes.</title>
        <authorList>
            <person name="Kawai M."/>
            <person name="Futagami T."/>
            <person name="Toyoda A."/>
            <person name="Takaki Y."/>
            <person name="Nishi S."/>
            <person name="Hori S."/>
            <person name="Arai W."/>
            <person name="Tsubouchi T."/>
            <person name="Morono Y."/>
            <person name="Uchiyama I."/>
            <person name="Ito T."/>
            <person name="Fujiyama A."/>
            <person name="Inagaki F."/>
            <person name="Takami H."/>
        </authorList>
    </citation>
    <scope>NUCLEOTIDE SEQUENCE</scope>
    <source>
        <strain evidence="1">Expedition CK06-06</strain>
    </source>
</reference>
<sequence length="81" mass="8763">MLDIATIKAEINEIFGRKPTRAEITCYLVGYTQGVILKVGAEAPVAAAKEPAPPGQMFCPHCGKTTPKDDPRCIHCHKSVK</sequence>
<comment type="caution">
    <text evidence="1">The sequence shown here is derived from an EMBL/GenBank/DDBJ whole genome shotgun (WGS) entry which is preliminary data.</text>
</comment>
<dbReference type="AlphaFoldDB" id="X1R4Y9"/>
<name>X1R4Y9_9ZZZZ</name>
<proteinExistence type="predicted"/>
<evidence type="ECO:0008006" key="2">
    <source>
        <dbReference type="Google" id="ProtNLM"/>
    </source>
</evidence>
<evidence type="ECO:0000313" key="1">
    <source>
        <dbReference type="EMBL" id="GAI62121.1"/>
    </source>
</evidence>
<organism evidence="1">
    <name type="scientific">marine sediment metagenome</name>
    <dbReference type="NCBI Taxonomy" id="412755"/>
    <lineage>
        <taxon>unclassified sequences</taxon>
        <taxon>metagenomes</taxon>
        <taxon>ecological metagenomes</taxon>
    </lineage>
</organism>
<dbReference type="EMBL" id="BARW01000285">
    <property type="protein sequence ID" value="GAI62121.1"/>
    <property type="molecule type" value="Genomic_DNA"/>
</dbReference>